<dbReference type="Proteomes" id="UP001418222">
    <property type="component" value="Unassembled WGS sequence"/>
</dbReference>
<reference evidence="1 2" key="1">
    <citation type="journal article" date="2022" name="Nat. Plants">
        <title>Genomes of leafy and leafless Platanthera orchids illuminate the evolution of mycoheterotrophy.</title>
        <authorList>
            <person name="Li M.H."/>
            <person name="Liu K.W."/>
            <person name="Li Z."/>
            <person name="Lu H.C."/>
            <person name="Ye Q.L."/>
            <person name="Zhang D."/>
            <person name="Wang J.Y."/>
            <person name="Li Y.F."/>
            <person name="Zhong Z.M."/>
            <person name="Liu X."/>
            <person name="Yu X."/>
            <person name="Liu D.K."/>
            <person name="Tu X.D."/>
            <person name="Liu B."/>
            <person name="Hao Y."/>
            <person name="Liao X.Y."/>
            <person name="Jiang Y.T."/>
            <person name="Sun W.H."/>
            <person name="Chen J."/>
            <person name="Chen Y.Q."/>
            <person name="Ai Y."/>
            <person name="Zhai J.W."/>
            <person name="Wu S.S."/>
            <person name="Zhou Z."/>
            <person name="Hsiao Y.Y."/>
            <person name="Wu W.L."/>
            <person name="Chen Y.Y."/>
            <person name="Lin Y.F."/>
            <person name="Hsu J.L."/>
            <person name="Li C.Y."/>
            <person name="Wang Z.W."/>
            <person name="Zhao X."/>
            <person name="Zhong W.Y."/>
            <person name="Ma X.K."/>
            <person name="Ma L."/>
            <person name="Huang J."/>
            <person name="Chen G.Z."/>
            <person name="Huang M.Z."/>
            <person name="Huang L."/>
            <person name="Peng D.H."/>
            <person name="Luo Y.B."/>
            <person name="Zou S.Q."/>
            <person name="Chen S.P."/>
            <person name="Lan S."/>
            <person name="Tsai W.C."/>
            <person name="Van de Peer Y."/>
            <person name="Liu Z.J."/>
        </authorList>
    </citation>
    <scope>NUCLEOTIDE SEQUENCE [LARGE SCALE GENOMIC DNA]</scope>
    <source>
        <strain evidence="1">Lor287</strain>
    </source>
</reference>
<accession>A0AAP0G1J0</accession>
<gene>
    <name evidence="1" type="ORF">KSP39_PZI015562</name>
</gene>
<keyword evidence="2" id="KW-1185">Reference proteome</keyword>
<sequence>MNYEKHQSMCYSLRVDVLPFLRRGSHGHLCSFSCTIATPKKFKNALAKHSIGRCCLGPAKGLEEPDLLALAAKKFLLLLLQEASVGRNFSTNYEALLYGLSKLKSG</sequence>
<evidence type="ECO:0000313" key="2">
    <source>
        <dbReference type="Proteomes" id="UP001418222"/>
    </source>
</evidence>
<dbReference type="EMBL" id="JBBWWQ010000013">
    <property type="protein sequence ID" value="KAK8933288.1"/>
    <property type="molecule type" value="Genomic_DNA"/>
</dbReference>
<organism evidence="1 2">
    <name type="scientific">Platanthera zijinensis</name>
    <dbReference type="NCBI Taxonomy" id="2320716"/>
    <lineage>
        <taxon>Eukaryota</taxon>
        <taxon>Viridiplantae</taxon>
        <taxon>Streptophyta</taxon>
        <taxon>Embryophyta</taxon>
        <taxon>Tracheophyta</taxon>
        <taxon>Spermatophyta</taxon>
        <taxon>Magnoliopsida</taxon>
        <taxon>Liliopsida</taxon>
        <taxon>Asparagales</taxon>
        <taxon>Orchidaceae</taxon>
        <taxon>Orchidoideae</taxon>
        <taxon>Orchideae</taxon>
        <taxon>Orchidinae</taxon>
        <taxon>Platanthera</taxon>
    </lineage>
</organism>
<protein>
    <submittedName>
        <fullName evidence="1">Uncharacterized protein</fullName>
    </submittedName>
</protein>
<name>A0AAP0G1J0_9ASPA</name>
<proteinExistence type="predicted"/>
<comment type="caution">
    <text evidence="1">The sequence shown here is derived from an EMBL/GenBank/DDBJ whole genome shotgun (WGS) entry which is preliminary data.</text>
</comment>
<evidence type="ECO:0000313" key="1">
    <source>
        <dbReference type="EMBL" id="KAK8933288.1"/>
    </source>
</evidence>
<dbReference type="AlphaFoldDB" id="A0AAP0G1J0"/>